<keyword evidence="2" id="KW-0732">Signal</keyword>
<dbReference type="InterPro" id="IPR006311">
    <property type="entry name" value="TAT_signal"/>
</dbReference>
<reference evidence="3" key="2">
    <citation type="submission" date="2024-07" db="EMBL/GenBank/DDBJ databases">
        <title>Streptomyces haneummycinica sp. nov., a new antibiotic-producing actinobacterium isolated from marine sediment.</title>
        <authorList>
            <person name="Uemura M."/>
            <person name="Hamada M."/>
            <person name="Hirano S."/>
            <person name="Kobayashi K."/>
            <person name="Ohshiro T."/>
            <person name="Kobayashi T."/>
            <person name="Terahara T."/>
        </authorList>
    </citation>
    <scope>NUCLEOTIDE SEQUENCE</scope>
    <source>
        <strain evidence="3">KM77-8</strain>
    </source>
</reference>
<dbReference type="PROSITE" id="PS51318">
    <property type="entry name" value="TAT"/>
    <property type="match status" value="1"/>
</dbReference>
<feature type="chain" id="PRO_5043905321" evidence="2">
    <location>
        <begin position="31"/>
        <end position="207"/>
    </location>
</feature>
<feature type="region of interest" description="Disordered" evidence="1">
    <location>
        <begin position="151"/>
        <end position="207"/>
    </location>
</feature>
<feature type="region of interest" description="Disordered" evidence="1">
    <location>
        <begin position="23"/>
        <end position="56"/>
    </location>
</feature>
<sequence>MSRAELPSRRTLLAAAVVAAVAGSAGPASARTPTTGTPTIGTPAGGAPGGGSAARPVDNRAWTSYTDWRGGAADGTRAVAGDRPGLVIAKPSGTTDYTDPHTGTTTAWEYATWTSPVHRLKVPATEAIASWNAHTPKGTWLQIELKGTYSDGTDTPGTSWAAGPPATRTSGAPRWTTRATAGAASGRTRSPSTTRPPDCAWRRTGCA</sequence>
<gene>
    <name evidence="3" type="ORF">SHKM778_62010</name>
</gene>
<evidence type="ECO:0000256" key="2">
    <source>
        <dbReference type="SAM" id="SignalP"/>
    </source>
</evidence>
<feature type="signal peptide" evidence="2">
    <location>
        <begin position="1"/>
        <end position="30"/>
    </location>
</feature>
<feature type="compositionally biased region" description="Low complexity" evidence="1">
    <location>
        <begin position="23"/>
        <end position="42"/>
    </location>
</feature>
<dbReference type="EMBL" id="AP035768">
    <property type="protein sequence ID" value="BFO19813.1"/>
    <property type="molecule type" value="Genomic_DNA"/>
</dbReference>
<feature type="compositionally biased region" description="Low complexity" evidence="1">
    <location>
        <begin position="174"/>
        <end position="190"/>
    </location>
</feature>
<protein>
    <submittedName>
        <fullName evidence="3">Uncharacterized protein</fullName>
    </submittedName>
</protein>
<organism evidence="3">
    <name type="scientific">Streptomyces haneummycinicus</name>
    <dbReference type="NCBI Taxonomy" id="3074435"/>
    <lineage>
        <taxon>Bacteria</taxon>
        <taxon>Bacillati</taxon>
        <taxon>Actinomycetota</taxon>
        <taxon>Actinomycetes</taxon>
        <taxon>Kitasatosporales</taxon>
        <taxon>Streptomycetaceae</taxon>
        <taxon>Streptomyces</taxon>
    </lineage>
</organism>
<evidence type="ECO:0000256" key="1">
    <source>
        <dbReference type="SAM" id="MobiDB-lite"/>
    </source>
</evidence>
<feature type="compositionally biased region" description="Gly residues" evidence="1">
    <location>
        <begin position="43"/>
        <end position="52"/>
    </location>
</feature>
<dbReference type="AlphaFoldDB" id="A0AAT9HR80"/>
<evidence type="ECO:0000313" key="3">
    <source>
        <dbReference type="EMBL" id="BFO19813.1"/>
    </source>
</evidence>
<reference evidence="3" key="1">
    <citation type="submission" date="2024-06" db="EMBL/GenBank/DDBJ databases">
        <authorList>
            <consortium name="consrtm"/>
            <person name="Uemura M."/>
            <person name="Terahara T."/>
        </authorList>
    </citation>
    <scope>NUCLEOTIDE SEQUENCE</scope>
    <source>
        <strain evidence="3">KM77-8</strain>
    </source>
</reference>
<proteinExistence type="predicted"/>
<accession>A0AAT9HR80</accession>
<name>A0AAT9HR80_9ACTN</name>